<dbReference type="KEGG" id="syc:syc1663_d"/>
<feature type="transmembrane region" description="Helical" evidence="5">
    <location>
        <begin position="20"/>
        <end position="40"/>
    </location>
</feature>
<dbReference type="PANTHER" id="PTHR42727">
    <property type="entry name" value="PHOSPHATE TRANSPORT SYSTEM PERMEASE PROTEIN"/>
    <property type="match status" value="1"/>
</dbReference>
<dbReference type="Gene3D" id="1.10.3720.10">
    <property type="entry name" value="MetI-like"/>
    <property type="match status" value="1"/>
</dbReference>
<keyword evidence="2 5" id="KW-0812">Transmembrane</keyword>
<comment type="subcellular location">
    <subcellularLocation>
        <location evidence="5">Cell membrane</location>
        <topology evidence="5">Multi-pass membrane protein</topology>
    </subcellularLocation>
    <subcellularLocation>
        <location evidence="1">Membrane</location>
        <topology evidence="1">Multi-pass membrane protein</topology>
    </subcellularLocation>
</comment>
<gene>
    <name evidence="8" type="primary">pstC</name>
    <name evidence="8" type="ordered locus">syc1663_d</name>
</gene>
<dbReference type="InterPro" id="IPR000515">
    <property type="entry name" value="MetI-like"/>
</dbReference>
<dbReference type="SUPFAM" id="SSF161098">
    <property type="entry name" value="MetI-like"/>
    <property type="match status" value="1"/>
</dbReference>
<dbReference type="NCBIfam" id="TIGR02138">
    <property type="entry name" value="phosphate_pstC"/>
    <property type="match status" value="1"/>
</dbReference>
<feature type="transmembrane region" description="Helical" evidence="5">
    <location>
        <begin position="196"/>
        <end position="216"/>
    </location>
</feature>
<protein>
    <recommendedName>
        <fullName evidence="6">Phosphate transport system permease protein</fullName>
    </recommendedName>
</protein>
<evidence type="ECO:0000256" key="6">
    <source>
        <dbReference type="RuleBase" id="RU363054"/>
    </source>
</evidence>
<sequence length="299" mass="32413">MFKPNRERNRRNELIVKAIFGIFAFVSVLTTLGIVFTLIFETYEFFKEIPLIRFLTETRWTPLFPSAQFGIVVLLSGTFSTTLIALLVAVPLGLLSAICLSEYATPRARNLLKPALEVIAGVPSVVFGYFALLFVTPLLQSFIPGLQGFNTLSAGMVLGIAITPLVASLSEDAIFAVPSSMREGAYALGATKRETIVSVVLPAALSGIVASIVLAISRAVGETMIVAIAAGLTPNLTLNPLEPAQTMTSFIVQVSLGDTPTGSLAYKTIFAVGMTLFLLTLVLNIFSYWFVRRFQEKYE</sequence>
<accession>A0A0H3K3S2</accession>
<keyword evidence="3 5" id="KW-1133">Transmembrane helix</keyword>
<evidence type="ECO:0000259" key="7">
    <source>
        <dbReference type="PROSITE" id="PS50928"/>
    </source>
</evidence>
<dbReference type="PANTHER" id="PTHR42727:SF1">
    <property type="entry name" value="PHOSPHATE TRANSPORT SYSTEM PERMEASE"/>
    <property type="match status" value="1"/>
</dbReference>
<dbReference type="InterPro" id="IPR011864">
    <property type="entry name" value="Phosphate_PstC"/>
</dbReference>
<dbReference type="PROSITE" id="PS50928">
    <property type="entry name" value="ABC_TM1"/>
    <property type="match status" value="1"/>
</dbReference>
<comment type="function">
    <text evidence="6">Part of the binding-protein-dependent transport system for phosphate; probably responsible for the translocation of the substrate across the membrane.</text>
</comment>
<feature type="transmembrane region" description="Helical" evidence="5">
    <location>
        <begin position="69"/>
        <end position="95"/>
    </location>
</feature>
<evidence type="ECO:0000256" key="3">
    <source>
        <dbReference type="ARBA" id="ARBA00022989"/>
    </source>
</evidence>
<evidence type="ECO:0000256" key="1">
    <source>
        <dbReference type="ARBA" id="ARBA00004141"/>
    </source>
</evidence>
<evidence type="ECO:0000313" key="9">
    <source>
        <dbReference type="Proteomes" id="UP000001175"/>
    </source>
</evidence>
<keyword evidence="5" id="KW-0813">Transport</keyword>
<keyword evidence="6" id="KW-0592">Phosphate transport</keyword>
<organism evidence="8 9">
    <name type="scientific">Synechococcus sp. (strain ATCC 27144 / PCC 6301 / SAUG 1402/1)</name>
    <name type="common">Anacystis nidulans</name>
    <dbReference type="NCBI Taxonomy" id="269084"/>
    <lineage>
        <taxon>Bacteria</taxon>
        <taxon>Bacillati</taxon>
        <taxon>Cyanobacteriota</taxon>
        <taxon>Cyanophyceae</taxon>
        <taxon>Synechococcales</taxon>
        <taxon>Synechococcaceae</taxon>
        <taxon>Synechococcus</taxon>
    </lineage>
</organism>
<name>A0A0H3K3S2_SYNP6</name>
<dbReference type="Proteomes" id="UP000001175">
    <property type="component" value="Chromosome"/>
</dbReference>
<feature type="transmembrane region" description="Helical" evidence="5">
    <location>
        <begin position="151"/>
        <end position="175"/>
    </location>
</feature>
<dbReference type="GO" id="GO:0006817">
    <property type="term" value="P:phosphate ion transport"/>
    <property type="evidence" value="ECO:0007669"/>
    <property type="project" value="UniProtKB-KW"/>
</dbReference>
<dbReference type="AlphaFoldDB" id="A0A0H3K3S2"/>
<feature type="transmembrane region" description="Helical" evidence="5">
    <location>
        <begin position="269"/>
        <end position="291"/>
    </location>
</feature>
<dbReference type="eggNOG" id="COG0573">
    <property type="taxonomic scope" value="Bacteria"/>
</dbReference>
<keyword evidence="4 5" id="KW-0472">Membrane</keyword>
<evidence type="ECO:0000313" key="8">
    <source>
        <dbReference type="EMBL" id="BAD79853.1"/>
    </source>
</evidence>
<comment type="similarity">
    <text evidence="6">Belongs to the binding-protein-dependent transport system permease family. CysTW subfamily.</text>
</comment>
<dbReference type="CDD" id="cd06261">
    <property type="entry name" value="TM_PBP2"/>
    <property type="match status" value="1"/>
</dbReference>
<dbReference type="EMBL" id="AP008231">
    <property type="protein sequence ID" value="BAD79853.1"/>
    <property type="molecule type" value="Genomic_DNA"/>
</dbReference>
<dbReference type="GO" id="GO:0005315">
    <property type="term" value="F:phosphate transmembrane transporter activity"/>
    <property type="evidence" value="ECO:0007669"/>
    <property type="project" value="InterPro"/>
</dbReference>
<evidence type="ECO:0000256" key="5">
    <source>
        <dbReference type="RuleBase" id="RU363032"/>
    </source>
</evidence>
<proteinExistence type="inferred from homology"/>
<dbReference type="InterPro" id="IPR035906">
    <property type="entry name" value="MetI-like_sf"/>
</dbReference>
<evidence type="ECO:0000256" key="2">
    <source>
        <dbReference type="ARBA" id="ARBA00022692"/>
    </source>
</evidence>
<dbReference type="GO" id="GO:0005886">
    <property type="term" value="C:plasma membrane"/>
    <property type="evidence" value="ECO:0007669"/>
    <property type="project" value="UniProtKB-SubCell"/>
</dbReference>
<reference evidence="8 9" key="1">
    <citation type="journal article" date="2007" name="Photosyn. Res.">
        <title>Complete nucleotide sequence of the freshwater unicellular cyanobacterium Synechococcus elongatus PCC 6301 chromosome: gene content and organization.</title>
        <authorList>
            <person name="Sugita C."/>
            <person name="Ogata K."/>
            <person name="Shikata M."/>
            <person name="Jikuya H."/>
            <person name="Takano J."/>
            <person name="Furumichi M."/>
            <person name="Kanehisa M."/>
            <person name="Omata T."/>
            <person name="Sugiura M."/>
            <person name="Sugita M."/>
        </authorList>
    </citation>
    <scope>NUCLEOTIDE SEQUENCE [LARGE SCALE GENOMIC DNA]</scope>
    <source>
        <strain evidence="9">ATCC 27144 / PCC 6301 / SAUG 1402/1</strain>
    </source>
</reference>
<feature type="transmembrane region" description="Helical" evidence="5">
    <location>
        <begin position="116"/>
        <end position="139"/>
    </location>
</feature>
<dbReference type="Pfam" id="PF00528">
    <property type="entry name" value="BPD_transp_1"/>
    <property type="match status" value="1"/>
</dbReference>
<keyword evidence="6" id="KW-1003">Cell membrane</keyword>
<feature type="domain" description="ABC transmembrane type-1" evidence="7">
    <location>
        <begin position="75"/>
        <end position="287"/>
    </location>
</feature>
<evidence type="ECO:0000256" key="4">
    <source>
        <dbReference type="ARBA" id="ARBA00023136"/>
    </source>
</evidence>